<accession>A0A1H7Z9G0</accession>
<keyword evidence="4" id="KW-1185">Reference proteome</keyword>
<dbReference type="CDD" id="cd06462">
    <property type="entry name" value="Peptidase_S24_S26"/>
    <property type="match status" value="1"/>
</dbReference>
<evidence type="ECO:0000313" key="3">
    <source>
        <dbReference type="EMBL" id="SEM54139.1"/>
    </source>
</evidence>
<feature type="region of interest" description="Disordered" evidence="1">
    <location>
        <begin position="69"/>
        <end position="91"/>
    </location>
</feature>
<dbReference type="EMBL" id="FOCF01000001">
    <property type="protein sequence ID" value="SEM54139.1"/>
    <property type="molecule type" value="Genomic_DNA"/>
</dbReference>
<dbReference type="STRING" id="1166340.SAMN05192583_0563"/>
<feature type="compositionally biased region" description="Polar residues" evidence="1">
    <location>
        <begin position="70"/>
        <end position="81"/>
    </location>
</feature>
<name>A0A1H7Z9G0_9SPHN</name>
<organism evidence="3 4">
    <name type="scientific">Sphingomonas gellani</name>
    <dbReference type="NCBI Taxonomy" id="1166340"/>
    <lineage>
        <taxon>Bacteria</taxon>
        <taxon>Pseudomonadati</taxon>
        <taxon>Pseudomonadota</taxon>
        <taxon>Alphaproteobacteria</taxon>
        <taxon>Sphingomonadales</taxon>
        <taxon>Sphingomonadaceae</taxon>
        <taxon>Sphingomonas</taxon>
    </lineage>
</organism>
<gene>
    <name evidence="3" type="ORF">SAMN05192583_0563</name>
</gene>
<keyword evidence="2" id="KW-0812">Transmembrane</keyword>
<proteinExistence type="predicted"/>
<keyword evidence="2" id="KW-1133">Transmembrane helix</keyword>
<dbReference type="Proteomes" id="UP000199206">
    <property type="component" value="Unassembled WGS sequence"/>
</dbReference>
<dbReference type="OrthoDB" id="9919800at2"/>
<dbReference type="RefSeq" id="WP_093663904.1">
    <property type="nucleotide sequence ID" value="NZ_FOCF01000001.1"/>
</dbReference>
<evidence type="ECO:0000256" key="1">
    <source>
        <dbReference type="SAM" id="MobiDB-lite"/>
    </source>
</evidence>
<evidence type="ECO:0000313" key="4">
    <source>
        <dbReference type="Proteomes" id="UP000199206"/>
    </source>
</evidence>
<evidence type="ECO:0000256" key="2">
    <source>
        <dbReference type="SAM" id="Phobius"/>
    </source>
</evidence>
<sequence>MGKVLRAVAVIAVTAAIAAYAPQLGLAFLHAFGSAAVAGSAAALAAGAAVGAVLSVAAAVAVSAFAPRPHTSTAPGQQPSRGQPMEQGGFGFRYPADPTGQTLPAIREPWWRDDVFLPWGQRAVCPVRGTCMRPVMPDSARWVVIDRFAPIRAGDLFLFRPDDLVDYMRAAGGDPRVSGLVKRLVGVDPERRVVVYETTNPPNRMETGLDRVLHAYRVTSWHTSWWAAVKAKRCCNRLKKAGDLIRP</sequence>
<reference evidence="4" key="1">
    <citation type="submission" date="2016-10" db="EMBL/GenBank/DDBJ databases">
        <authorList>
            <person name="Varghese N."/>
            <person name="Submissions S."/>
        </authorList>
    </citation>
    <scope>NUCLEOTIDE SEQUENCE [LARGE SCALE GENOMIC DNA]</scope>
    <source>
        <strain evidence="4">S6-262</strain>
    </source>
</reference>
<feature type="transmembrane region" description="Helical" evidence="2">
    <location>
        <begin position="37"/>
        <end position="62"/>
    </location>
</feature>
<keyword evidence="2" id="KW-0472">Membrane</keyword>
<protein>
    <submittedName>
        <fullName evidence="3">Uncharacterized protein</fullName>
    </submittedName>
</protein>
<dbReference type="AlphaFoldDB" id="A0A1H7Z9G0"/>